<organism evidence="1 2">
    <name type="scientific">Pseudoalteromonas rhizosphaerae</name>
    <dbReference type="NCBI Taxonomy" id="2518973"/>
    <lineage>
        <taxon>Bacteria</taxon>
        <taxon>Pseudomonadati</taxon>
        <taxon>Pseudomonadota</taxon>
        <taxon>Gammaproteobacteria</taxon>
        <taxon>Alteromonadales</taxon>
        <taxon>Pseudoalteromonadaceae</taxon>
        <taxon>Pseudoalteromonas</taxon>
    </lineage>
</organism>
<proteinExistence type="predicted"/>
<sequence>MQTDGLAINSYSGGGYYFLFSESSPRAGQVGLFLTETYGQEVSKFRSFTDYLSFLVTDSPEPELVDVDYKRILDIIED</sequence>
<evidence type="ECO:0000313" key="1">
    <source>
        <dbReference type="EMBL" id="MFK3863685.1"/>
    </source>
</evidence>
<evidence type="ECO:0008006" key="3">
    <source>
        <dbReference type="Google" id="ProtNLM"/>
    </source>
</evidence>
<keyword evidence="2" id="KW-1185">Reference proteome</keyword>
<comment type="caution">
    <text evidence="1">The sequence shown here is derived from an EMBL/GenBank/DDBJ whole genome shotgun (WGS) entry which is preliminary data.</text>
</comment>
<dbReference type="RefSeq" id="WP_404675093.1">
    <property type="nucleotide sequence ID" value="NZ_JBJDOT010000007.1"/>
</dbReference>
<protein>
    <recommendedName>
        <fullName evidence="3">SMI1/KNR4 family protein</fullName>
    </recommendedName>
</protein>
<name>A0ABW8KV47_9GAMM</name>
<dbReference type="Proteomes" id="UP001620262">
    <property type="component" value="Unassembled WGS sequence"/>
</dbReference>
<reference evidence="1 2" key="1">
    <citation type="submission" date="2024-11" db="EMBL/GenBank/DDBJ databases">
        <title>The Natural Products Discovery Center: Release of the First 8490 Sequenced Strains for Exploring Actinobacteria Biosynthetic Diversity.</title>
        <authorList>
            <person name="Kalkreuter E."/>
            <person name="Kautsar S.A."/>
            <person name="Yang D."/>
            <person name="Bader C.D."/>
            <person name="Teijaro C.N."/>
            <person name="Fluegel L."/>
            <person name="Davis C.M."/>
            <person name="Simpson J.R."/>
            <person name="Lauterbach L."/>
            <person name="Steele A.D."/>
            <person name="Gui C."/>
            <person name="Meng S."/>
            <person name="Li G."/>
            <person name="Viehrig K."/>
            <person name="Ye F."/>
            <person name="Su P."/>
            <person name="Kiefer A.F."/>
            <person name="Nichols A."/>
            <person name="Cepeda A.J."/>
            <person name="Yan W."/>
            <person name="Fan B."/>
            <person name="Jiang Y."/>
            <person name="Adhikari A."/>
            <person name="Zheng C.-J."/>
            <person name="Schuster L."/>
            <person name="Cowan T.M."/>
            <person name="Smanski M.J."/>
            <person name="Chevrette M.G."/>
            <person name="De Carvalho L.P.S."/>
            <person name="Shen B."/>
        </authorList>
    </citation>
    <scope>NUCLEOTIDE SEQUENCE [LARGE SCALE GENOMIC DNA]</scope>
    <source>
        <strain evidence="1 2">NPDC078403</strain>
    </source>
</reference>
<gene>
    <name evidence="1" type="ORF">ACI2JU_07345</name>
</gene>
<accession>A0ABW8KV47</accession>
<evidence type="ECO:0000313" key="2">
    <source>
        <dbReference type="Proteomes" id="UP001620262"/>
    </source>
</evidence>
<dbReference type="EMBL" id="JBJDOT010000007">
    <property type="protein sequence ID" value="MFK3863685.1"/>
    <property type="molecule type" value="Genomic_DNA"/>
</dbReference>